<evidence type="ECO:0000259" key="3">
    <source>
        <dbReference type="SMART" id="SM00014"/>
    </source>
</evidence>
<dbReference type="EMBL" id="JACHJF010000001">
    <property type="protein sequence ID" value="MBB5116659.1"/>
    <property type="molecule type" value="Genomic_DNA"/>
</dbReference>
<feature type="transmembrane region" description="Helical" evidence="2">
    <location>
        <begin position="235"/>
        <end position="256"/>
    </location>
</feature>
<feature type="compositionally biased region" description="Polar residues" evidence="1">
    <location>
        <begin position="1"/>
        <end position="13"/>
    </location>
</feature>
<keyword evidence="2" id="KW-0812">Transmembrane</keyword>
<keyword evidence="4" id="KW-0378">Hydrolase</keyword>
<evidence type="ECO:0000256" key="2">
    <source>
        <dbReference type="SAM" id="Phobius"/>
    </source>
</evidence>
<dbReference type="RefSeq" id="WP_102921569.1">
    <property type="nucleotide sequence ID" value="NZ_JACHJF010000001.1"/>
</dbReference>
<dbReference type="SMART" id="SM00014">
    <property type="entry name" value="acidPPc"/>
    <property type="match status" value="1"/>
</dbReference>
<dbReference type="AlphaFoldDB" id="A0A2N8NNP3"/>
<dbReference type="OrthoDB" id="4870188at2"/>
<proteinExistence type="predicted"/>
<evidence type="ECO:0000313" key="5">
    <source>
        <dbReference type="EMBL" id="PNE30385.1"/>
    </source>
</evidence>
<dbReference type="GO" id="GO:0050380">
    <property type="term" value="F:undecaprenyl-diphosphatase activity"/>
    <property type="evidence" value="ECO:0007669"/>
    <property type="project" value="UniProtKB-EC"/>
</dbReference>
<dbReference type="Pfam" id="PF01569">
    <property type="entry name" value="PAP2"/>
    <property type="match status" value="1"/>
</dbReference>
<evidence type="ECO:0000256" key="1">
    <source>
        <dbReference type="SAM" id="MobiDB-lite"/>
    </source>
</evidence>
<evidence type="ECO:0000313" key="4">
    <source>
        <dbReference type="EMBL" id="MBB5116659.1"/>
    </source>
</evidence>
<dbReference type="InterPro" id="IPR036938">
    <property type="entry name" value="PAP2/HPO_sf"/>
</dbReference>
<accession>A0A2N8NNP3</accession>
<reference evidence="4 7" key="3">
    <citation type="submission" date="2020-08" db="EMBL/GenBank/DDBJ databases">
        <title>Genomic Encyclopedia of Type Strains, Phase III (KMG-III): the genomes of soil and plant-associated and newly described type strains.</title>
        <authorList>
            <person name="Whitman W."/>
        </authorList>
    </citation>
    <scope>NUCLEOTIDE SEQUENCE [LARGE SCALE GENOMIC DNA]</scope>
    <source>
        <strain evidence="4 7">CECT 3259</strain>
    </source>
</reference>
<feature type="transmembrane region" description="Helical" evidence="2">
    <location>
        <begin position="130"/>
        <end position="152"/>
    </location>
</feature>
<keyword evidence="2" id="KW-0472">Membrane</keyword>
<dbReference type="Proteomes" id="UP000528608">
    <property type="component" value="Unassembled WGS sequence"/>
</dbReference>
<dbReference type="EMBL" id="LGUI01000012">
    <property type="protein sequence ID" value="PNE30385.1"/>
    <property type="molecule type" value="Genomic_DNA"/>
</dbReference>
<dbReference type="Proteomes" id="UP000235945">
    <property type="component" value="Unassembled WGS sequence"/>
</dbReference>
<evidence type="ECO:0000313" key="6">
    <source>
        <dbReference type="Proteomes" id="UP000235945"/>
    </source>
</evidence>
<feature type="transmembrane region" description="Helical" evidence="2">
    <location>
        <begin position="262"/>
        <end position="283"/>
    </location>
</feature>
<feature type="transmembrane region" description="Helical" evidence="2">
    <location>
        <begin position="164"/>
        <end position="185"/>
    </location>
</feature>
<reference evidence="6" key="1">
    <citation type="submission" date="2015-07" db="EMBL/GenBank/DDBJ databases">
        <authorList>
            <person name="Graham D.E."/>
            <person name="Giannone R.J."/>
            <person name="Gulvik C.A."/>
            <person name="Hettich R.L."/>
            <person name="Klingeman D.M."/>
            <person name="Mahan K.M."/>
            <person name="Parry R.J."/>
            <person name="Spain J.C."/>
        </authorList>
    </citation>
    <scope>NUCLEOTIDE SEQUENCE [LARGE SCALE GENOMIC DNA]</scope>
    <source>
        <strain evidence="6">ATCC 27428</strain>
    </source>
</reference>
<name>A0A2N8NNP3_STREU</name>
<feature type="transmembrane region" description="Helical" evidence="2">
    <location>
        <begin position="205"/>
        <end position="223"/>
    </location>
</feature>
<feature type="domain" description="Phosphatidic acid phosphatase type 2/haloperoxidase" evidence="3">
    <location>
        <begin position="164"/>
        <end position="277"/>
    </location>
</feature>
<keyword evidence="6" id="KW-1185">Reference proteome</keyword>
<reference evidence="5" key="2">
    <citation type="submission" date="2015-07" db="EMBL/GenBank/DDBJ databases">
        <authorList>
            <person name="Noorani M."/>
        </authorList>
    </citation>
    <scope>NUCLEOTIDE SEQUENCE [LARGE SCALE GENOMIC DNA]</scope>
    <source>
        <strain evidence="5">ATCC 27428</strain>
    </source>
</reference>
<sequence length="292" mass="30023">MNATPRPQETADTAASALPQLRPGRAFAHTTGASGSGHPHRSDGRPPHTPRGARHPGPHGGPGTTPPVPGPPAWARTRRGLFPALCVLLLALLTWQTAAHGPLRGLDERLGRTVAGSGFPSGPAHVLADLGNVTVALPVLLAATVLSVVIAVRARRVRRWWRPALGAALAMAAVPALVVPLKSWIGRPGPPGTAASGVADGFFPSGHTATAAVAYGAATLLLLTAHPVGRRPRALILCGYALLNAGVGIGLVRCGYHWPLDVVGAWCLSGVVLWALGLALVRVTRTDPPSGR</sequence>
<dbReference type="InterPro" id="IPR000326">
    <property type="entry name" value="PAP2/HPO"/>
</dbReference>
<comment type="caution">
    <text evidence="5">The sequence shown here is derived from an EMBL/GenBank/DDBJ whole genome shotgun (WGS) entry which is preliminary data.</text>
</comment>
<feature type="region of interest" description="Disordered" evidence="1">
    <location>
        <begin position="1"/>
        <end position="75"/>
    </location>
</feature>
<organism evidence="5 6">
    <name type="scientific">Streptomyces eurocidicus</name>
    <name type="common">Streptoverticillium eurocidicus</name>
    <dbReference type="NCBI Taxonomy" id="66423"/>
    <lineage>
        <taxon>Bacteria</taxon>
        <taxon>Bacillati</taxon>
        <taxon>Actinomycetota</taxon>
        <taxon>Actinomycetes</taxon>
        <taxon>Kitasatosporales</taxon>
        <taxon>Streptomycetaceae</taxon>
        <taxon>Streptomyces</taxon>
    </lineage>
</organism>
<dbReference type="SUPFAM" id="SSF48317">
    <property type="entry name" value="Acid phosphatase/Vanadium-dependent haloperoxidase"/>
    <property type="match status" value="1"/>
</dbReference>
<gene>
    <name evidence="5" type="ORF">AF335_29405</name>
    <name evidence="4" type="ORF">FHS36_000057</name>
</gene>
<dbReference type="Gene3D" id="1.20.144.10">
    <property type="entry name" value="Phosphatidic acid phosphatase type 2/haloperoxidase"/>
    <property type="match status" value="1"/>
</dbReference>
<dbReference type="EC" id="3.6.1.27" evidence="4"/>
<evidence type="ECO:0000313" key="7">
    <source>
        <dbReference type="Proteomes" id="UP000528608"/>
    </source>
</evidence>
<keyword evidence="2" id="KW-1133">Transmembrane helix</keyword>
<protein>
    <submittedName>
        <fullName evidence="4">Undecaprenyl-diphosphatase</fullName>
        <ecNumber evidence="4">3.6.1.27</ecNumber>
    </submittedName>
</protein>
<feature type="transmembrane region" description="Helical" evidence="2">
    <location>
        <begin position="80"/>
        <end position="98"/>
    </location>
</feature>